<dbReference type="Proteomes" id="UP001528040">
    <property type="component" value="Unassembled WGS sequence"/>
</dbReference>
<evidence type="ECO:0000313" key="3">
    <source>
        <dbReference type="Proteomes" id="UP001528040"/>
    </source>
</evidence>
<name>A0ABT4W0I9_9RHOB</name>
<keyword evidence="1" id="KW-1133">Transmembrane helix</keyword>
<comment type="caution">
    <text evidence="2">The sequence shown here is derived from an EMBL/GenBank/DDBJ whole genome shotgun (WGS) entry which is preliminary data.</text>
</comment>
<proteinExistence type="predicted"/>
<evidence type="ECO:0008006" key="4">
    <source>
        <dbReference type="Google" id="ProtNLM"/>
    </source>
</evidence>
<dbReference type="EMBL" id="JAQIIO010000003">
    <property type="protein sequence ID" value="MDA5093934.1"/>
    <property type="molecule type" value="Genomic_DNA"/>
</dbReference>
<accession>A0ABT4W0I9</accession>
<protein>
    <recommendedName>
        <fullName evidence="4">Glyceraldehyde-3-phosphate dehydrogenase</fullName>
    </recommendedName>
</protein>
<evidence type="ECO:0000313" key="2">
    <source>
        <dbReference type="EMBL" id="MDA5093934.1"/>
    </source>
</evidence>
<keyword evidence="3" id="KW-1185">Reference proteome</keyword>
<organism evidence="2 3">
    <name type="scientific">Aliiroseovarius salicola</name>
    <dbReference type="NCBI Taxonomy" id="3009082"/>
    <lineage>
        <taxon>Bacteria</taxon>
        <taxon>Pseudomonadati</taxon>
        <taxon>Pseudomonadota</taxon>
        <taxon>Alphaproteobacteria</taxon>
        <taxon>Rhodobacterales</taxon>
        <taxon>Paracoccaceae</taxon>
        <taxon>Aliiroseovarius</taxon>
    </lineage>
</organism>
<keyword evidence="1" id="KW-0812">Transmembrane</keyword>
<feature type="transmembrane region" description="Helical" evidence="1">
    <location>
        <begin position="6"/>
        <end position="24"/>
    </location>
</feature>
<reference evidence="2 3" key="1">
    <citation type="submission" date="2023-01" db="EMBL/GenBank/DDBJ databases">
        <authorList>
            <person name="Yoon J.-W."/>
        </authorList>
    </citation>
    <scope>NUCLEOTIDE SEQUENCE [LARGE SCALE GENOMIC DNA]</scope>
    <source>
        <strain evidence="2 3">KMU-50</strain>
    </source>
</reference>
<gene>
    <name evidence="2" type="ORF">O2N63_07520</name>
</gene>
<sequence length="47" mass="5445">MTDKIALYLGIVIVALIGFDYLVFDGAELLFLAKKFAEFSEWIAFWR</sequence>
<keyword evidence="1" id="KW-0472">Membrane</keyword>
<dbReference type="RefSeq" id="WP_271053635.1">
    <property type="nucleotide sequence ID" value="NZ_JAQIIO010000003.1"/>
</dbReference>
<evidence type="ECO:0000256" key="1">
    <source>
        <dbReference type="SAM" id="Phobius"/>
    </source>
</evidence>